<evidence type="ECO:0000256" key="6">
    <source>
        <dbReference type="ARBA" id="ARBA00022692"/>
    </source>
</evidence>
<dbReference type="InterPro" id="IPR013727">
    <property type="entry name" value="2CSK_N"/>
</dbReference>
<dbReference type="PROSITE" id="PS50109">
    <property type="entry name" value="HIS_KIN"/>
    <property type="match status" value="1"/>
</dbReference>
<keyword evidence="7" id="KW-0547">Nucleotide-binding</keyword>
<evidence type="ECO:0000256" key="3">
    <source>
        <dbReference type="ARBA" id="ARBA00012438"/>
    </source>
</evidence>
<dbReference type="InterPro" id="IPR003661">
    <property type="entry name" value="HisK_dim/P_dom"/>
</dbReference>
<accession>A0A1H8JZY6</accession>
<dbReference type="CDD" id="cd00075">
    <property type="entry name" value="HATPase"/>
    <property type="match status" value="1"/>
</dbReference>
<dbReference type="InterPro" id="IPR003660">
    <property type="entry name" value="HAMP_dom"/>
</dbReference>
<dbReference type="SUPFAM" id="SSF47384">
    <property type="entry name" value="Homodimeric domain of signal transducing histidine kinase"/>
    <property type="match status" value="1"/>
</dbReference>
<feature type="transmembrane region" description="Helical" evidence="12">
    <location>
        <begin position="150"/>
        <end position="173"/>
    </location>
</feature>
<dbReference type="Gene3D" id="1.10.287.130">
    <property type="match status" value="1"/>
</dbReference>
<keyword evidence="11" id="KW-0902">Two-component regulatory system</keyword>
<evidence type="ECO:0000256" key="10">
    <source>
        <dbReference type="ARBA" id="ARBA00022989"/>
    </source>
</evidence>
<keyword evidence="6 12" id="KW-0812">Transmembrane</keyword>
<evidence type="ECO:0000256" key="9">
    <source>
        <dbReference type="ARBA" id="ARBA00022840"/>
    </source>
</evidence>
<protein>
    <recommendedName>
        <fullName evidence="3">histidine kinase</fullName>
        <ecNumber evidence="3">2.7.13.3</ecNumber>
    </recommendedName>
</protein>
<keyword evidence="9" id="KW-0067">ATP-binding</keyword>
<dbReference type="EC" id="2.7.13.3" evidence="3"/>
<dbReference type="EMBL" id="FOCO01000028">
    <property type="protein sequence ID" value="SEN86273.1"/>
    <property type="molecule type" value="Genomic_DNA"/>
</dbReference>
<dbReference type="Gene3D" id="3.30.565.10">
    <property type="entry name" value="Histidine kinase-like ATPase, C-terminal domain"/>
    <property type="match status" value="1"/>
</dbReference>
<gene>
    <name evidence="15" type="ORF">SAMN05216227_102827</name>
</gene>
<evidence type="ECO:0000256" key="11">
    <source>
        <dbReference type="ARBA" id="ARBA00023012"/>
    </source>
</evidence>
<keyword evidence="5" id="KW-0808">Transferase</keyword>
<evidence type="ECO:0000256" key="5">
    <source>
        <dbReference type="ARBA" id="ARBA00022679"/>
    </source>
</evidence>
<evidence type="ECO:0000313" key="15">
    <source>
        <dbReference type="EMBL" id="SEN86273.1"/>
    </source>
</evidence>
<name>A0A1H8JZY6_9RHOB</name>
<dbReference type="RefSeq" id="WP_050518250.1">
    <property type="nucleotide sequence ID" value="NZ_FOCO01000028.1"/>
</dbReference>
<dbReference type="Proteomes" id="UP000183002">
    <property type="component" value="Unassembled WGS sequence"/>
</dbReference>
<evidence type="ECO:0000256" key="1">
    <source>
        <dbReference type="ARBA" id="ARBA00000085"/>
    </source>
</evidence>
<dbReference type="GO" id="GO:0005524">
    <property type="term" value="F:ATP binding"/>
    <property type="evidence" value="ECO:0007669"/>
    <property type="project" value="UniProtKB-KW"/>
</dbReference>
<dbReference type="SMART" id="SM00388">
    <property type="entry name" value="HisKA"/>
    <property type="match status" value="1"/>
</dbReference>
<dbReference type="PANTHER" id="PTHR45436:SF14">
    <property type="entry name" value="SENSOR PROTEIN QSEC"/>
    <property type="match status" value="1"/>
</dbReference>
<dbReference type="CDD" id="cd00082">
    <property type="entry name" value="HisKA"/>
    <property type="match status" value="1"/>
</dbReference>
<evidence type="ECO:0000259" key="13">
    <source>
        <dbReference type="PROSITE" id="PS50109"/>
    </source>
</evidence>
<feature type="domain" description="HAMP" evidence="14">
    <location>
        <begin position="174"/>
        <end position="226"/>
    </location>
</feature>
<evidence type="ECO:0000256" key="8">
    <source>
        <dbReference type="ARBA" id="ARBA00022777"/>
    </source>
</evidence>
<organism evidence="15 16">
    <name type="scientific">Pseudorhodobacter antarcticus</name>
    <dbReference type="NCBI Taxonomy" id="1077947"/>
    <lineage>
        <taxon>Bacteria</taxon>
        <taxon>Pseudomonadati</taxon>
        <taxon>Pseudomonadota</taxon>
        <taxon>Alphaproteobacteria</taxon>
        <taxon>Rhodobacterales</taxon>
        <taxon>Paracoccaceae</taxon>
        <taxon>Pseudorhodobacter</taxon>
    </lineage>
</organism>
<keyword evidence="12" id="KW-0472">Membrane</keyword>
<evidence type="ECO:0000256" key="7">
    <source>
        <dbReference type="ARBA" id="ARBA00022741"/>
    </source>
</evidence>
<sequence>MRVPSSLQSRLALALGAGLVLLWLATAWATMTLLKAEMAEVFDSALEETAQRLLPLAVLDILGREEDGIDQRIATLRDHKEFFTYIVRDDQGRVLLRSHAAEVANFPAFDGMGFRQTATHRLYYDAALQGTLTIAIAEPLTHRAEAAREMLIGLALPLIVILPLGFLGVFWIVGRSLRPVRQFGTALASRGARDLSPLGSGDLPDEIKPVAGAVNALMQRLDRTLTAERSFTANAAHELRTPLAAALAQTQRLIAETTDPKAGQRAGEVEIALKRLTRLSEKLMQLARAEGGRLRHDHLSDLSRILDLVLSELNRTPDKGRIDNRLPSGPVMSDMDPDAFAIVARNLIENALRHGTGRVQVDLTNSSLRVVNAAPPLSPKTLARLTQRFERGQSNVAGSGLGLSIVQAIADGAQGRLTLLAPQGRFEAVFDLPGG</sequence>
<feature type="domain" description="Histidine kinase" evidence="13">
    <location>
        <begin position="234"/>
        <end position="435"/>
    </location>
</feature>
<dbReference type="STRING" id="1077947.SAMN05216227_102827"/>
<dbReference type="Pfam" id="PF02518">
    <property type="entry name" value="HATPase_c"/>
    <property type="match status" value="1"/>
</dbReference>
<dbReference type="SUPFAM" id="SSF55874">
    <property type="entry name" value="ATPase domain of HSP90 chaperone/DNA topoisomerase II/histidine kinase"/>
    <property type="match status" value="1"/>
</dbReference>
<dbReference type="AlphaFoldDB" id="A0A1H8JZY6"/>
<dbReference type="InterPro" id="IPR050428">
    <property type="entry name" value="TCS_sensor_his_kinase"/>
</dbReference>
<keyword evidence="10 12" id="KW-1133">Transmembrane helix</keyword>
<dbReference type="Pfam" id="PF00512">
    <property type="entry name" value="HisKA"/>
    <property type="match status" value="1"/>
</dbReference>
<dbReference type="Pfam" id="PF08521">
    <property type="entry name" value="2CSK_N"/>
    <property type="match status" value="1"/>
</dbReference>
<evidence type="ECO:0000259" key="14">
    <source>
        <dbReference type="PROSITE" id="PS50885"/>
    </source>
</evidence>
<evidence type="ECO:0000256" key="4">
    <source>
        <dbReference type="ARBA" id="ARBA00022553"/>
    </source>
</evidence>
<reference evidence="15 16" key="1">
    <citation type="submission" date="2016-10" db="EMBL/GenBank/DDBJ databases">
        <authorList>
            <person name="de Groot N.N."/>
        </authorList>
    </citation>
    <scope>NUCLEOTIDE SEQUENCE [LARGE SCALE GENOMIC DNA]</scope>
    <source>
        <strain evidence="15 16">CGMCC 1.10836</strain>
    </source>
</reference>
<dbReference type="InterPro" id="IPR003594">
    <property type="entry name" value="HATPase_dom"/>
</dbReference>
<dbReference type="PROSITE" id="PS50885">
    <property type="entry name" value="HAMP"/>
    <property type="match status" value="1"/>
</dbReference>
<dbReference type="Gene3D" id="1.20.5.1040">
    <property type="entry name" value="Sensor protein qsec"/>
    <property type="match status" value="1"/>
</dbReference>
<dbReference type="InterPro" id="IPR036890">
    <property type="entry name" value="HATPase_C_sf"/>
</dbReference>
<evidence type="ECO:0000313" key="16">
    <source>
        <dbReference type="Proteomes" id="UP000183002"/>
    </source>
</evidence>
<keyword evidence="8 15" id="KW-0418">Kinase</keyword>
<proteinExistence type="predicted"/>
<evidence type="ECO:0000256" key="2">
    <source>
        <dbReference type="ARBA" id="ARBA00004141"/>
    </source>
</evidence>
<keyword evidence="4" id="KW-0597">Phosphoprotein</keyword>
<dbReference type="GO" id="GO:0000155">
    <property type="term" value="F:phosphorelay sensor kinase activity"/>
    <property type="evidence" value="ECO:0007669"/>
    <property type="project" value="InterPro"/>
</dbReference>
<dbReference type="PANTHER" id="PTHR45436">
    <property type="entry name" value="SENSOR HISTIDINE KINASE YKOH"/>
    <property type="match status" value="1"/>
</dbReference>
<dbReference type="OrthoDB" id="9809766at2"/>
<dbReference type="InterPro" id="IPR005467">
    <property type="entry name" value="His_kinase_dom"/>
</dbReference>
<dbReference type="SMART" id="SM00387">
    <property type="entry name" value="HATPase_c"/>
    <property type="match status" value="1"/>
</dbReference>
<evidence type="ECO:0000256" key="12">
    <source>
        <dbReference type="SAM" id="Phobius"/>
    </source>
</evidence>
<keyword evidence="16" id="KW-1185">Reference proteome</keyword>
<dbReference type="GO" id="GO:0005886">
    <property type="term" value="C:plasma membrane"/>
    <property type="evidence" value="ECO:0007669"/>
    <property type="project" value="TreeGrafter"/>
</dbReference>
<comment type="catalytic activity">
    <reaction evidence="1">
        <text>ATP + protein L-histidine = ADP + protein N-phospho-L-histidine.</text>
        <dbReference type="EC" id="2.7.13.3"/>
    </reaction>
</comment>
<comment type="subcellular location">
    <subcellularLocation>
        <location evidence="2">Membrane</location>
        <topology evidence="2">Multi-pass membrane protein</topology>
    </subcellularLocation>
</comment>
<dbReference type="InterPro" id="IPR036097">
    <property type="entry name" value="HisK_dim/P_sf"/>
</dbReference>